<dbReference type="Proteomes" id="UP000249616">
    <property type="component" value="Chromosome"/>
</dbReference>
<gene>
    <name evidence="1" type="ORF">DN051_02495</name>
</gene>
<protein>
    <submittedName>
        <fullName evidence="1">Uncharacterized protein</fullName>
    </submittedName>
</protein>
<evidence type="ECO:0000313" key="1">
    <source>
        <dbReference type="EMBL" id="AWW35669.1"/>
    </source>
</evidence>
<evidence type="ECO:0000313" key="2">
    <source>
        <dbReference type="Proteomes" id="UP000249616"/>
    </source>
</evidence>
<dbReference type="AlphaFoldDB" id="A0A2Z4ISM8"/>
<accession>A0A2Z4ISM8</accession>
<reference evidence="1 2" key="1">
    <citation type="journal article" date="2019" name="Int. J. Syst. Evol. Microbiol.">
        <title>Streptomyces cadmiisoli sp. nov., a novel actinomycete isolated from cadmium-contaminated soil.</title>
        <authorList>
            <person name="Li K."/>
            <person name="Tang X."/>
            <person name="Zhao J."/>
            <person name="Guo Y."/>
            <person name="Tang Y."/>
            <person name="Gao J."/>
        </authorList>
    </citation>
    <scope>NUCLEOTIDE SEQUENCE [LARGE SCALE GENOMIC DNA]</scope>
    <source>
        <strain evidence="1 2">ZFG47</strain>
    </source>
</reference>
<proteinExistence type="predicted"/>
<dbReference type="PROSITE" id="PS51257">
    <property type="entry name" value="PROKAR_LIPOPROTEIN"/>
    <property type="match status" value="1"/>
</dbReference>
<organism evidence="1 2">
    <name type="scientific">Streptomyces cadmiisoli</name>
    <dbReference type="NCBI Taxonomy" id="2184053"/>
    <lineage>
        <taxon>Bacteria</taxon>
        <taxon>Bacillati</taxon>
        <taxon>Actinomycetota</taxon>
        <taxon>Actinomycetes</taxon>
        <taxon>Kitasatosporales</taxon>
        <taxon>Streptomycetaceae</taxon>
        <taxon>Streptomyces</taxon>
        <taxon>Streptomyces aurantiacus group</taxon>
    </lineage>
</organism>
<name>A0A2Z4ISM8_9ACTN</name>
<sequence length="169" mass="17834">MKPRRAVTPLLVGAGGLAVVAATGVWALSGGLYGCTKADRELAPTLASLPILDAHPSRTRPEDERYSGCDDDDGFAYAGQYYRYTTSRADVLAFYRQAAEEDGWRLESADSSPSPAPGSLAIDTSALCFEKPVAGTTAHLTVWFPSDLGDSPGDYGLDVTASHDGAAWC</sequence>
<dbReference type="EMBL" id="CP030073">
    <property type="protein sequence ID" value="AWW35669.1"/>
    <property type="molecule type" value="Genomic_DNA"/>
</dbReference>
<keyword evidence="2" id="KW-1185">Reference proteome</keyword>
<dbReference type="RefSeq" id="WP_112437826.1">
    <property type="nucleotide sequence ID" value="NZ_CP030073.1"/>
</dbReference>
<dbReference type="KEGG" id="scad:DN051_02495"/>